<dbReference type="Proteomes" id="UP000593915">
    <property type="component" value="Chromosome"/>
</dbReference>
<comment type="function">
    <text evidence="1 10">Controls the rotational direction of flagella during chemotaxis.</text>
</comment>
<keyword evidence="7 10" id="KW-0283">Flagellar rotation</keyword>
<dbReference type="AlphaFoldDB" id="A0A7S6WSG2"/>
<dbReference type="PANTHER" id="PTHR35091:SF2">
    <property type="entry name" value="FLAGELLAR PROTEIN FLIL"/>
    <property type="match status" value="1"/>
</dbReference>
<evidence type="ECO:0000256" key="5">
    <source>
        <dbReference type="ARBA" id="ARBA00022500"/>
    </source>
</evidence>
<keyword evidence="9 10" id="KW-0472">Membrane</keyword>
<keyword evidence="6 10" id="KW-0812">Transmembrane</keyword>
<evidence type="ECO:0000256" key="7">
    <source>
        <dbReference type="ARBA" id="ARBA00022779"/>
    </source>
</evidence>
<dbReference type="GO" id="GO:0009425">
    <property type="term" value="C:bacterial-type flagellum basal body"/>
    <property type="evidence" value="ECO:0007669"/>
    <property type="project" value="InterPro"/>
</dbReference>
<organism evidence="11 12">
    <name type="scientific">Treponema pedis</name>
    <dbReference type="NCBI Taxonomy" id="409322"/>
    <lineage>
        <taxon>Bacteria</taxon>
        <taxon>Pseudomonadati</taxon>
        <taxon>Spirochaetota</taxon>
        <taxon>Spirochaetia</taxon>
        <taxon>Spirochaetales</taxon>
        <taxon>Treponemataceae</taxon>
        <taxon>Treponema</taxon>
    </lineage>
</organism>
<sequence length="154" mass="18056">MMQKKRKYVLYSVLVKTVFILITVIAAGTLFSFLKKEKKTEKQDKEPSLIRGNKSLYTDLGRLRAVTSEKQAATVVIFPVLEYNTEDTQFREELVQKKEQLRTVILNWFSQKDAVELYTMPEQTVKKELLEAVNSILNLSKIQRIYFKEFIILE</sequence>
<evidence type="ECO:0000256" key="10">
    <source>
        <dbReference type="RuleBase" id="RU364125"/>
    </source>
</evidence>
<accession>A0A7S6WSG2</accession>
<comment type="subcellular location">
    <subcellularLocation>
        <location evidence="2">Cell membrane</location>
        <topology evidence="2">Single-pass membrane protein</topology>
    </subcellularLocation>
</comment>
<gene>
    <name evidence="11" type="ORF">IFE08_06330</name>
</gene>
<feature type="transmembrane region" description="Helical" evidence="10">
    <location>
        <begin position="9"/>
        <end position="34"/>
    </location>
</feature>
<keyword evidence="11" id="KW-0282">Flagellum</keyword>
<dbReference type="PANTHER" id="PTHR35091">
    <property type="entry name" value="FLAGELLAR PROTEIN FLIL"/>
    <property type="match status" value="1"/>
</dbReference>
<comment type="similarity">
    <text evidence="3 10">Belongs to the FliL family.</text>
</comment>
<evidence type="ECO:0000256" key="8">
    <source>
        <dbReference type="ARBA" id="ARBA00022989"/>
    </source>
</evidence>
<dbReference type="InterPro" id="IPR005503">
    <property type="entry name" value="FliL"/>
</dbReference>
<keyword evidence="4 10" id="KW-1003">Cell membrane</keyword>
<name>A0A7S6WSG2_9SPIR</name>
<keyword evidence="11" id="KW-0966">Cell projection</keyword>
<evidence type="ECO:0000256" key="4">
    <source>
        <dbReference type="ARBA" id="ARBA00022475"/>
    </source>
</evidence>
<dbReference type="GO" id="GO:0005886">
    <property type="term" value="C:plasma membrane"/>
    <property type="evidence" value="ECO:0007669"/>
    <property type="project" value="UniProtKB-SubCell"/>
</dbReference>
<evidence type="ECO:0000256" key="6">
    <source>
        <dbReference type="ARBA" id="ARBA00022692"/>
    </source>
</evidence>
<keyword evidence="5 10" id="KW-0145">Chemotaxis</keyword>
<evidence type="ECO:0000256" key="9">
    <source>
        <dbReference type="ARBA" id="ARBA00023136"/>
    </source>
</evidence>
<reference evidence="11 12" key="1">
    <citation type="submission" date="2020-09" db="EMBL/GenBank/DDBJ databases">
        <title>Characterization of Treponema spp. from bovine digital dermatitis in Korea.</title>
        <authorList>
            <person name="Espiritu H.M."/>
            <person name="Cho Y.I."/>
            <person name="Mamuad L."/>
        </authorList>
    </citation>
    <scope>NUCLEOTIDE SEQUENCE [LARGE SCALE GENOMIC DNA]</scope>
    <source>
        <strain evidence="11 12">KS1</strain>
    </source>
</reference>
<dbReference type="GO" id="GO:0071978">
    <property type="term" value="P:bacterial-type flagellum-dependent swarming motility"/>
    <property type="evidence" value="ECO:0007669"/>
    <property type="project" value="TreeGrafter"/>
</dbReference>
<evidence type="ECO:0000256" key="2">
    <source>
        <dbReference type="ARBA" id="ARBA00004162"/>
    </source>
</evidence>
<keyword evidence="8 10" id="KW-1133">Transmembrane helix</keyword>
<keyword evidence="11" id="KW-0969">Cilium</keyword>
<evidence type="ECO:0000313" key="11">
    <source>
        <dbReference type="EMBL" id="QOW62154.1"/>
    </source>
</evidence>
<dbReference type="GO" id="GO:0006935">
    <property type="term" value="P:chemotaxis"/>
    <property type="evidence" value="ECO:0007669"/>
    <property type="project" value="UniProtKB-KW"/>
</dbReference>
<evidence type="ECO:0000256" key="3">
    <source>
        <dbReference type="ARBA" id="ARBA00008281"/>
    </source>
</evidence>
<evidence type="ECO:0000256" key="1">
    <source>
        <dbReference type="ARBA" id="ARBA00002254"/>
    </source>
</evidence>
<protein>
    <recommendedName>
        <fullName evidence="10">Flagellar protein FliL</fullName>
    </recommendedName>
</protein>
<dbReference type="EMBL" id="CP061839">
    <property type="protein sequence ID" value="QOW62154.1"/>
    <property type="molecule type" value="Genomic_DNA"/>
</dbReference>
<evidence type="ECO:0000313" key="12">
    <source>
        <dbReference type="Proteomes" id="UP000593915"/>
    </source>
</evidence>
<proteinExistence type="inferred from homology"/>
<dbReference type="Pfam" id="PF03748">
    <property type="entry name" value="FliL"/>
    <property type="match status" value="1"/>
</dbReference>